<feature type="transmembrane region" description="Helical" evidence="1">
    <location>
        <begin position="117"/>
        <end position="141"/>
    </location>
</feature>
<feature type="transmembrane region" description="Helical" evidence="1">
    <location>
        <begin position="86"/>
        <end position="105"/>
    </location>
</feature>
<gene>
    <name evidence="2" type="ORF">K7432_002830</name>
</gene>
<organism evidence="2 3">
    <name type="scientific">Basidiobolus ranarum</name>
    <dbReference type="NCBI Taxonomy" id="34480"/>
    <lineage>
        <taxon>Eukaryota</taxon>
        <taxon>Fungi</taxon>
        <taxon>Fungi incertae sedis</taxon>
        <taxon>Zoopagomycota</taxon>
        <taxon>Entomophthoromycotina</taxon>
        <taxon>Basidiobolomycetes</taxon>
        <taxon>Basidiobolales</taxon>
        <taxon>Basidiobolaceae</taxon>
        <taxon>Basidiobolus</taxon>
    </lineage>
</organism>
<evidence type="ECO:0000313" key="3">
    <source>
        <dbReference type="Proteomes" id="UP001479436"/>
    </source>
</evidence>
<evidence type="ECO:0000256" key="1">
    <source>
        <dbReference type="SAM" id="Phobius"/>
    </source>
</evidence>
<name>A0ABR2W773_9FUNG</name>
<accession>A0ABR2W773</accession>
<feature type="transmembrane region" description="Helical" evidence="1">
    <location>
        <begin position="53"/>
        <end position="74"/>
    </location>
</feature>
<keyword evidence="3" id="KW-1185">Reference proteome</keyword>
<feature type="transmembrane region" description="Helical" evidence="1">
    <location>
        <begin position="161"/>
        <end position="184"/>
    </location>
</feature>
<feature type="transmembrane region" description="Helical" evidence="1">
    <location>
        <begin position="17"/>
        <end position="41"/>
    </location>
</feature>
<keyword evidence="1" id="KW-0812">Transmembrane</keyword>
<comment type="caution">
    <text evidence="2">The sequence shown here is derived from an EMBL/GenBank/DDBJ whole genome shotgun (WGS) entry which is preliminary data.</text>
</comment>
<evidence type="ECO:0008006" key="4">
    <source>
        <dbReference type="Google" id="ProtNLM"/>
    </source>
</evidence>
<dbReference type="EMBL" id="JASJQH010006955">
    <property type="protein sequence ID" value="KAK9722198.1"/>
    <property type="molecule type" value="Genomic_DNA"/>
</dbReference>
<sequence length="309" mass="34757">MESSSSNELTMRFTSAWYIWANLCVLMYSFTLVVHVCNAYTSLRLLSKLPKNFLIQLGSIHATSAIICHISKISDFFFVTNCQLKVILNPSCYYVSTTMLAAVLYRRCYFSLPCGRPLFFIGSIIIFGLKLSGSMLRLITITVVPGVFHECQSTTPPSSSSIFIGIEIAVNAYLIFWWLIILAFRVYRQSRSWQVAICKDGGAYTVTSAVSTIIFYSLLMNGIVFGLSTDVLFQLQWAIQSMLCTQQLVNYYHDIRVTLPMVHDTTSTTACGMLQDKQPSNFLQDDTVEAQQSSSKSCIKPDRDLDISI</sequence>
<evidence type="ECO:0000313" key="2">
    <source>
        <dbReference type="EMBL" id="KAK9722198.1"/>
    </source>
</evidence>
<proteinExistence type="predicted"/>
<reference evidence="2 3" key="1">
    <citation type="submission" date="2023-04" db="EMBL/GenBank/DDBJ databases">
        <title>Genome of Basidiobolus ranarum AG-B5.</title>
        <authorList>
            <person name="Stajich J.E."/>
            <person name="Carter-House D."/>
            <person name="Gryganskyi A."/>
        </authorList>
    </citation>
    <scope>NUCLEOTIDE SEQUENCE [LARGE SCALE GENOMIC DNA]</scope>
    <source>
        <strain evidence="2 3">AG-B5</strain>
    </source>
</reference>
<keyword evidence="1" id="KW-1133">Transmembrane helix</keyword>
<dbReference type="Proteomes" id="UP001479436">
    <property type="component" value="Unassembled WGS sequence"/>
</dbReference>
<protein>
    <recommendedName>
        <fullName evidence="4">Vomeronasal type-1 receptor</fullName>
    </recommendedName>
</protein>
<keyword evidence="1" id="KW-0472">Membrane</keyword>